<evidence type="ECO:0000256" key="12">
    <source>
        <dbReference type="ARBA" id="ARBA00023136"/>
    </source>
</evidence>
<keyword evidence="10 13" id="KW-0408">Iron</keyword>
<evidence type="ECO:0000256" key="11">
    <source>
        <dbReference type="ARBA" id="ARBA00023033"/>
    </source>
</evidence>
<keyword evidence="9 14" id="KW-0560">Oxidoreductase</keyword>
<keyword evidence="11 14" id="KW-0503">Monooxygenase</keyword>
<comment type="pathway">
    <text evidence="3">Secondary metabolite biosynthesis.</text>
</comment>
<evidence type="ECO:0000313" key="17">
    <source>
        <dbReference type="Proteomes" id="UP000250043"/>
    </source>
</evidence>
<feature type="binding site" description="axial binding residue" evidence="13">
    <location>
        <position position="441"/>
    </location>
    <ligand>
        <name>heme</name>
        <dbReference type="ChEBI" id="CHEBI:30413"/>
    </ligand>
    <ligandPart>
        <name>Fe</name>
        <dbReference type="ChEBI" id="CHEBI:18248"/>
    </ligandPart>
</feature>
<keyword evidence="7 13" id="KW-0479">Metal-binding</keyword>
<dbReference type="InterPro" id="IPR001128">
    <property type="entry name" value="Cyt_P450"/>
</dbReference>
<dbReference type="Gene3D" id="1.10.630.10">
    <property type="entry name" value="Cytochrome P450"/>
    <property type="match status" value="1"/>
</dbReference>
<keyword evidence="12 15" id="KW-0472">Membrane</keyword>
<keyword evidence="8 15" id="KW-1133">Transmembrane helix</keyword>
<accession>A0A8E2DP72</accession>
<dbReference type="Proteomes" id="UP000250043">
    <property type="component" value="Unassembled WGS sequence"/>
</dbReference>
<dbReference type="OrthoDB" id="2789670at2759"/>
<dbReference type="SUPFAM" id="SSF48264">
    <property type="entry name" value="Cytochrome P450"/>
    <property type="match status" value="1"/>
</dbReference>
<evidence type="ECO:0000256" key="1">
    <source>
        <dbReference type="ARBA" id="ARBA00001971"/>
    </source>
</evidence>
<evidence type="ECO:0000256" key="7">
    <source>
        <dbReference type="ARBA" id="ARBA00022723"/>
    </source>
</evidence>
<dbReference type="PANTHER" id="PTHR46300:SF7">
    <property type="entry name" value="P450, PUTATIVE (EUROFUNG)-RELATED"/>
    <property type="match status" value="1"/>
</dbReference>
<dbReference type="PANTHER" id="PTHR46300">
    <property type="entry name" value="P450, PUTATIVE (EUROFUNG)-RELATED-RELATED"/>
    <property type="match status" value="1"/>
</dbReference>
<keyword evidence="5 13" id="KW-0349">Heme</keyword>
<evidence type="ECO:0000256" key="3">
    <source>
        <dbReference type="ARBA" id="ARBA00005179"/>
    </source>
</evidence>
<evidence type="ECO:0000256" key="6">
    <source>
        <dbReference type="ARBA" id="ARBA00022692"/>
    </source>
</evidence>
<dbReference type="GO" id="GO:0005506">
    <property type="term" value="F:iron ion binding"/>
    <property type="evidence" value="ECO:0007669"/>
    <property type="project" value="InterPro"/>
</dbReference>
<evidence type="ECO:0000256" key="5">
    <source>
        <dbReference type="ARBA" id="ARBA00022617"/>
    </source>
</evidence>
<dbReference type="InterPro" id="IPR002401">
    <property type="entry name" value="Cyt_P450_E_grp-I"/>
</dbReference>
<evidence type="ECO:0000256" key="14">
    <source>
        <dbReference type="RuleBase" id="RU000461"/>
    </source>
</evidence>
<dbReference type="Pfam" id="PF00067">
    <property type="entry name" value="p450"/>
    <property type="match status" value="1"/>
</dbReference>
<evidence type="ECO:0000256" key="8">
    <source>
        <dbReference type="ARBA" id="ARBA00022989"/>
    </source>
</evidence>
<keyword evidence="6 15" id="KW-0812">Transmembrane</keyword>
<gene>
    <name evidence="16" type="ORF">OBBRIDRAFT_811259</name>
</gene>
<dbReference type="GO" id="GO:0016020">
    <property type="term" value="C:membrane"/>
    <property type="evidence" value="ECO:0007669"/>
    <property type="project" value="UniProtKB-SubCell"/>
</dbReference>
<reference evidence="16 17" key="1">
    <citation type="submission" date="2016-07" db="EMBL/GenBank/DDBJ databases">
        <title>Draft genome of the white-rot fungus Obba rivulosa 3A-2.</title>
        <authorList>
            <consortium name="DOE Joint Genome Institute"/>
            <person name="Miettinen O."/>
            <person name="Riley R."/>
            <person name="Acob R."/>
            <person name="Barry K."/>
            <person name="Cullen D."/>
            <person name="De Vries R."/>
            <person name="Hainaut M."/>
            <person name="Hatakka A."/>
            <person name="Henrissat B."/>
            <person name="Hilden K."/>
            <person name="Kuo R."/>
            <person name="Labutti K."/>
            <person name="Lipzen A."/>
            <person name="Makela M.R."/>
            <person name="Sandor L."/>
            <person name="Spatafora J.W."/>
            <person name="Grigoriev I.V."/>
            <person name="Hibbett D.S."/>
        </authorList>
    </citation>
    <scope>NUCLEOTIDE SEQUENCE [LARGE SCALE GENOMIC DNA]</scope>
    <source>
        <strain evidence="16 17">3A-2</strain>
    </source>
</reference>
<dbReference type="PROSITE" id="PS00086">
    <property type="entry name" value="CYTOCHROME_P450"/>
    <property type="match status" value="1"/>
</dbReference>
<comment type="similarity">
    <text evidence="4 14">Belongs to the cytochrome P450 family.</text>
</comment>
<dbReference type="CDD" id="cd11065">
    <property type="entry name" value="CYP64-like"/>
    <property type="match status" value="1"/>
</dbReference>
<dbReference type="InterPro" id="IPR050364">
    <property type="entry name" value="Cytochrome_P450_fung"/>
</dbReference>
<dbReference type="EMBL" id="KV722358">
    <property type="protein sequence ID" value="OCH93209.1"/>
    <property type="molecule type" value="Genomic_DNA"/>
</dbReference>
<dbReference type="InterPro" id="IPR017972">
    <property type="entry name" value="Cyt_P450_CS"/>
</dbReference>
<evidence type="ECO:0000256" key="15">
    <source>
        <dbReference type="SAM" id="Phobius"/>
    </source>
</evidence>
<dbReference type="GO" id="GO:0016705">
    <property type="term" value="F:oxidoreductase activity, acting on paired donors, with incorporation or reduction of molecular oxygen"/>
    <property type="evidence" value="ECO:0007669"/>
    <property type="project" value="InterPro"/>
</dbReference>
<evidence type="ECO:0000313" key="16">
    <source>
        <dbReference type="EMBL" id="OCH93209.1"/>
    </source>
</evidence>
<sequence length="515" mass="57059">MDTTTLSTVLASAGEHLYLTCALGVLGLVVLRYLYTSKSRNALPLPPGPTPRPLIGNLLEMPSSVDWGLLEKWRDQYGELTYMSALGYSVLVLNSERAVADLFDRRGELYSHRPRFVMAGEMMGLGKCMALIDYNAQYKQLRKLCQHALNADAVRKYHPVQEAIALAFARSLVREPEKFLDGLRLTLGRVVLAITYGLSVDTADSEYIAEAEDTLALISRTTLPGAHLVDLLPSLQRIPEWAPGGGFHAEARRGFWQIYNFVTRPFDHVKKQMEVGLAPSSFVADLLGDADILKGDGEYDVEDGIKWAAGTIYATLAIFFLLMALHPDKQAAAQRELDTVVGQERLPRVADRERLPYVNALMQEVMRWHVVTPLSIARRTAEDDVYNGYRIPKGTVVVPNVWALSQMNCEDAQSFKPERFLAPDKPANPAEYIFGFGRRICPGKYLAEANIFAVVANTLAAFDVRPADAAQEAALRATAFSRGLVSCPENFRCKITPRSARSAELVEQAYEASGL</sequence>
<organism evidence="16 17">
    <name type="scientific">Obba rivulosa</name>
    <dbReference type="NCBI Taxonomy" id="1052685"/>
    <lineage>
        <taxon>Eukaryota</taxon>
        <taxon>Fungi</taxon>
        <taxon>Dikarya</taxon>
        <taxon>Basidiomycota</taxon>
        <taxon>Agaricomycotina</taxon>
        <taxon>Agaricomycetes</taxon>
        <taxon>Polyporales</taxon>
        <taxon>Gelatoporiaceae</taxon>
        <taxon>Obba</taxon>
    </lineage>
</organism>
<evidence type="ECO:0000256" key="10">
    <source>
        <dbReference type="ARBA" id="ARBA00023004"/>
    </source>
</evidence>
<keyword evidence="17" id="KW-1185">Reference proteome</keyword>
<comment type="subcellular location">
    <subcellularLocation>
        <location evidence="2">Membrane</location>
        <topology evidence="2">Single-pass membrane protein</topology>
    </subcellularLocation>
</comment>
<evidence type="ECO:0000256" key="2">
    <source>
        <dbReference type="ARBA" id="ARBA00004167"/>
    </source>
</evidence>
<feature type="transmembrane region" description="Helical" evidence="15">
    <location>
        <begin position="16"/>
        <end position="35"/>
    </location>
</feature>
<evidence type="ECO:0000256" key="9">
    <source>
        <dbReference type="ARBA" id="ARBA00023002"/>
    </source>
</evidence>
<proteinExistence type="inferred from homology"/>
<dbReference type="GO" id="GO:0004497">
    <property type="term" value="F:monooxygenase activity"/>
    <property type="evidence" value="ECO:0007669"/>
    <property type="project" value="UniProtKB-KW"/>
</dbReference>
<dbReference type="AlphaFoldDB" id="A0A8E2DP72"/>
<name>A0A8E2DP72_9APHY</name>
<dbReference type="InterPro" id="IPR036396">
    <property type="entry name" value="Cyt_P450_sf"/>
</dbReference>
<dbReference type="GO" id="GO:0020037">
    <property type="term" value="F:heme binding"/>
    <property type="evidence" value="ECO:0007669"/>
    <property type="project" value="InterPro"/>
</dbReference>
<comment type="cofactor">
    <cofactor evidence="1 13">
        <name>heme</name>
        <dbReference type="ChEBI" id="CHEBI:30413"/>
    </cofactor>
</comment>
<protein>
    <submittedName>
        <fullName evidence="16">Cytochrome P450</fullName>
    </submittedName>
</protein>
<evidence type="ECO:0000256" key="13">
    <source>
        <dbReference type="PIRSR" id="PIRSR602401-1"/>
    </source>
</evidence>
<dbReference type="PRINTS" id="PR00463">
    <property type="entry name" value="EP450I"/>
</dbReference>
<evidence type="ECO:0000256" key="4">
    <source>
        <dbReference type="ARBA" id="ARBA00010617"/>
    </source>
</evidence>